<dbReference type="RefSeq" id="WP_188855127.1">
    <property type="nucleotide sequence ID" value="NZ_BMJJ01000017.1"/>
</dbReference>
<evidence type="ECO:0000313" key="2">
    <source>
        <dbReference type="Proteomes" id="UP000613160"/>
    </source>
</evidence>
<accession>A0A916YE08</accession>
<dbReference type="EMBL" id="BMJJ01000017">
    <property type="protein sequence ID" value="GGD40980.1"/>
    <property type="molecule type" value="Genomic_DNA"/>
</dbReference>
<dbReference type="AlphaFoldDB" id="A0A916YE08"/>
<reference evidence="1" key="2">
    <citation type="submission" date="2020-09" db="EMBL/GenBank/DDBJ databases">
        <authorList>
            <person name="Sun Q."/>
            <person name="Zhou Y."/>
        </authorList>
    </citation>
    <scope>NUCLEOTIDE SEQUENCE</scope>
    <source>
        <strain evidence="1">CGMCC 1.15493</strain>
    </source>
</reference>
<protein>
    <recommendedName>
        <fullName evidence="3">DUF934 domain-containing protein</fullName>
    </recommendedName>
</protein>
<comment type="caution">
    <text evidence="1">The sequence shown here is derived from an EMBL/GenBank/DDBJ whole genome shotgun (WGS) entry which is preliminary data.</text>
</comment>
<dbReference type="InterPro" id="IPR008318">
    <property type="entry name" value="UCP030820"/>
</dbReference>
<name>A0A916YE08_9HYPH</name>
<evidence type="ECO:0008006" key="3">
    <source>
        <dbReference type="Google" id="ProtNLM"/>
    </source>
</evidence>
<proteinExistence type="predicted"/>
<dbReference type="Pfam" id="PF06073">
    <property type="entry name" value="DUF934"/>
    <property type="match status" value="1"/>
</dbReference>
<evidence type="ECO:0000313" key="1">
    <source>
        <dbReference type="EMBL" id="GGD40980.1"/>
    </source>
</evidence>
<dbReference type="Proteomes" id="UP000613160">
    <property type="component" value="Unassembled WGS sequence"/>
</dbReference>
<sequence>MSLLVGNEGARADLYTPVDDVAALSLADGPILVPLTVIDAALADRRNERLGLLVANDTPITAIEPFFGSVDLIAVTFPSFSDGRGLSLAKRLRRAGFAGTLRVRGPIVADQFAEALACGFDEVEVPDAMAARQPLDQWLGAKDIVRDHYQSGYGETESILQKRLAARQGAGSDPA</sequence>
<reference evidence="1" key="1">
    <citation type="journal article" date="2014" name="Int. J. Syst. Evol. Microbiol.">
        <title>Complete genome sequence of Corynebacterium casei LMG S-19264T (=DSM 44701T), isolated from a smear-ripened cheese.</title>
        <authorList>
            <consortium name="US DOE Joint Genome Institute (JGI-PGF)"/>
            <person name="Walter F."/>
            <person name="Albersmeier A."/>
            <person name="Kalinowski J."/>
            <person name="Ruckert C."/>
        </authorList>
    </citation>
    <scope>NUCLEOTIDE SEQUENCE</scope>
    <source>
        <strain evidence="1">CGMCC 1.15493</strain>
    </source>
</reference>
<organism evidence="1 2">
    <name type="scientific">Aureimonas glaciei</name>
    <dbReference type="NCBI Taxonomy" id="1776957"/>
    <lineage>
        <taxon>Bacteria</taxon>
        <taxon>Pseudomonadati</taxon>
        <taxon>Pseudomonadota</taxon>
        <taxon>Alphaproteobacteria</taxon>
        <taxon>Hyphomicrobiales</taxon>
        <taxon>Aurantimonadaceae</taxon>
        <taxon>Aureimonas</taxon>
    </lineage>
</organism>
<gene>
    <name evidence="1" type="ORF">GCM10011335_49670</name>
</gene>
<keyword evidence="2" id="KW-1185">Reference proteome</keyword>